<dbReference type="AlphaFoldDB" id="A0A2U3KMW4"/>
<reference evidence="2" key="1">
    <citation type="submission" date="2018-02" db="EMBL/GenBank/DDBJ databases">
        <authorList>
            <person name="Hausmann B."/>
        </authorList>
    </citation>
    <scope>NUCLEOTIDE SEQUENCE [LARGE SCALE GENOMIC DNA]</scope>
    <source>
        <strain evidence="2">Peat soil MAG SbA1</strain>
    </source>
</reference>
<accession>A0A2U3KMW4</accession>
<organism evidence="1 2">
    <name type="scientific">Candidatus Sulfotelmatobacter kueseliae</name>
    <dbReference type="NCBI Taxonomy" id="2042962"/>
    <lineage>
        <taxon>Bacteria</taxon>
        <taxon>Pseudomonadati</taxon>
        <taxon>Acidobacteriota</taxon>
        <taxon>Terriglobia</taxon>
        <taxon>Terriglobales</taxon>
        <taxon>Candidatus Korobacteraceae</taxon>
        <taxon>Candidatus Sulfotelmatobacter</taxon>
    </lineage>
</organism>
<dbReference type="EMBL" id="OMOD01000127">
    <property type="protein sequence ID" value="SPF41004.1"/>
    <property type="molecule type" value="Genomic_DNA"/>
</dbReference>
<evidence type="ECO:0000313" key="1">
    <source>
        <dbReference type="EMBL" id="SPF41004.1"/>
    </source>
</evidence>
<proteinExistence type="predicted"/>
<evidence type="ECO:0000313" key="2">
    <source>
        <dbReference type="Proteomes" id="UP000238701"/>
    </source>
</evidence>
<name>A0A2U3KMW4_9BACT</name>
<gene>
    <name evidence="1" type="ORF">SBA1_340045</name>
</gene>
<sequence>MHRTQAWGTPRAAAVLVLFNYAVARVPHPFAFFAKGWEARTPAISVVHQTILPFSASNRL</sequence>
<dbReference type="Proteomes" id="UP000238701">
    <property type="component" value="Unassembled WGS sequence"/>
</dbReference>
<protein>
    <submittedName>
        <fullName evidence="1">Uncharacterized protein</fullName>
    </submittedName>
</protein>